<name>A0A4R2KRA8_9GAMM</name>
<dbReference type="InterPro" id="IPR040572">
    <property type="entry name" value="TackOD1"/>
</dbReference>
<dbReference type="RefSeq" id="WP_117315313.1">
    <property type="nucleotide sequence ID" value="NZ_QQSW01000003.1"/>
</dbReference>
<proteinExistence type="predicted"/>
<dbReference type="Pfam" id="PF18551">
    <property type="entry name" value="TackOD1"/>
    <property type="match status" value="1"/>
</dbReference>
<evidence type="ECO:0000313" key="2">
    <source>
        <dbReference type="EMBL" id="TCO76293.1"/>
    </source>
</evidence>
<comment type="caution">
    <text evidence="2">The sequence shown here is derived from an EMBL/GenBank/DDBJ whole genome shotgun (WGS) entry which is preliminary data.</text>
</comment>
<evidence type="ECO:0000259" key="1">
    <source>
        <dbReference type="Pfam" id="PF18551"/>
    </source>
</evidence>
<sequence length="465" mass="52431">MSQLLQLTDDADKAVHGDAQRVLAEQVHDYGDSGPALWLIDEANVRDPLELMTAVRQQPSPAAYLQPILLLTAKGGQSSLSCRAADGAVSPESFDSSHWLSHFADLQRWIAELPDPNETDGQTSMRVLRHLASRHLSIEPMMTAQMPSGFVYPPLLPYFGGAAIGTLEILQFLETQQFLEAEFSASAYLCFHCRSAFLAFEETCKQCESADLDIQELVHHFRCGHVAPIDEYRNDDKLSCGKCGRDLKHIGVDYDKPSLIYHCRSCDHRFQEADVRTTCFACGRRTAPENQHRETINRFRLTPLGDNAARFGVESLFTHLLERDIGLVPWSVFQRFVHIEQSRIKRFGKTRSTLLFLSIDNMEQIYAQLGARAVELFEALSSVMAGIVRDTDVVTSREERFYLFLLAETGLENAEVPRERLISRLTEVMSANLSANPRLESHLLELTEDVDLEAQLQSMASRPRD</sequence>
<dbReference type="EMBL" id="SLWX01000005">
    <property type="protein sequence ID" value="TCO76293.1"/>
    <property type="molecule type" value="Genomic_DNA"/>
</dbReference>
<accession>A0A4R2KRA8</accession>
<feature type="domain" description="Thaumarchaeal output" evidence="1">
    <location>
        <begin position="120"/>
        <end position="301"/>
    </location>
</feature>
<dbReference type="AlphaFoldDB" id="A0A4R2KRA8"/>
<dbReference type="OrthoDB" id="8432393at2"/>
<organism evidence="2 3">
    <name type="scientific">Chromatocurvus halotolerans</name>
    <dbReference type="NCBI Taxonomy" id="1132028"/>
    <lineage>
        <taxon>Bacteria</taxon>
        <taxon>Pseudomonadati</taxon>
        <taxon>Pseudomonadota</taxon>
        <taxon>Gammaproteobacteria</taxon>
        <taxon>Cellvibrionales</taxon>
        <taxon>Halieaceae</taxon>
        <taxon>Chromatocurvus</taxon>
    </lineage>
</organism>
<keyword evidence="3" id="KW-1185">Reference proteome</keyword>
<protein>
    <recommendedName>
        <fullName evidence="1">Thaumarchaeal output domain-containing protein</fullName>
    </recommendedName>
</protein>
<reference evidence="2 3" key="1">
    <citation type="submission" date="2019-03" db="EMBL/GenBank/DDBJ databases">
        <title>Genomic Encyclopedia of Type Strains, Phase IV (KMG-IV): sequencing the most valuable type-strain genomes for metagenomic binning, comparative biology and taxonomic classification.</title>
        <authorList>
            <person name="Goeker M."/>
        </authorList>
    </citation>
    <scope>NUCLEOTIDE SEQUENCE [LARGE SCALE GENOMIC DNA]</scope>
    <source>
        <strain evidence="2 3">DSM 23344</strain>
    </source>
</reference>
<gene>
    <name evidence="2" type="ORF">EV688_105256</name>
</gene>
<evidence type="ECO:0000313" key="3">
    <source>
        <dbReference type="Proteomes" id="UP000294980"/>
    </source>
</evidence>
<dbReference type="Proteomes" id="UP000294980">
    <property type="component" value="Unassembled WGS sequence"/>
</dbReference>